<dbReference type="GO" id="GO:0043565">
    <property type="term" value="F:sequence-specific DNA binding"/>
    <property type="evidence" value="ECO:0007669"/>
    <property type="project" value="InterPro"/>
</dbReference>
<proteinExistence type="predicted"/>
<dbReference type="EMBL" id="CAJEWN010000088">
    <property type="protein sequence ID" value="CAD2161891.1"/>
    <property type="molecule type" value="Genomic_DNA"/>
</dbReference>
<evidence type="ECO:0000256" key="1">
    <source>
        <dbReference type="PROSITE-ProRule" id="PRU00094"/>
    </source>
</evidence>
<dbReference type="AlphaFoldDB" id="A0A6V7UMZ7"/>
<keyword evidence="1" id="KW-0862">Zinc</keyword>
<comment type="caution">
    <text evidence="4">The sequence shown here is derived from an EMBL/GenBank/DDBJ whole genome shotgun (WGS) entry which is preliminary data.</text>
</comment>
<protein>
    <recommendedName>
        <fullName evidence="3">GATA-type domain-containing protein</fullName>
    </recommendedName>
</protein>
<organism evidence="4 5">
    <name type="scientific">Meloidogyne enterolobii</name>
    <name type="common">Root-knot nematode worm</name>
    <name type="synonym">Meloidogyne mayaguensis</name>
    <dbReference type="NCBI Taxonomy" id="390850"/>
    <lineage>
        <taxon>Eukaryota</taxon>
        <taxon>Metazoa</taxon>
        <taxon>Ecdysozoa</taxon>
        <taxon>Nematoda</taxon>
        <taxon>Chromadorea</taxon>
        <taxon>Rhabditida</taxon>
        <taxon>Tylenchina</taxon>
        <taxon>Tylenchomorpha</taxon>
        <taxon>Tylenchoidea</taxon>
        <taxon>Meloidogynidae</taxon>
        <taxon>Meloidogyninae</taxon>
        <taxon>Meloidogyne</taxon>
    </lineage>
</organism>
<keyword evidence="1" id="KW-0479">Metal-binding</keyword>
<dbReference type="SUPFAM" id="SSF57716">
    <property type="entry name" value="Glucocorticoid receptor-like (DNA-binding domain)"/>
    <property type="match status" value="1"/>
</dbReference>
<feature type="domain" description="GATA-type" evidence="3">
    <location>
        <begin position="215"/>
        <end position="270"/>
    </location>
</feature>
<dbReference type="Proteomes" id="UP000580250">
    <property type="component" value="Unassembled WGS sequence"/>
</dbReference>
<evidence type="ECO:0000313" key="4">
    <source>
        <dbReference type="EMBL" id="CAD2161891.1"/>
    </source>
</evidence>
<reference evidence="4 5" key="1">
    <citation type="submission" date="2020-08" db="EMBL/GenBank/DDBJ databases">
        <authorList>
            <person name="Koutsovoulos G."/>
            <person name="Danchin GJ E."/>
        </authorList>
    </citation>
    <scope>NUCLEOTIDE SEQUENCE [LARGE SCALE GENOMIC DNA]</scope>
</reference>
<accession>A0A6V7UMZ7</accession>
<keyword evidence="1" id="KW-0863">Zinc-finger</keyword>
<dbReference type="InterPro" id="IPR000679">
    <property type="entry name" value="Znf_GATA"/>
</dbReference>
<dbReference type="GO" id="GO:0008270">
    <property type="term" value="F:zinc ion binding"/>
    <property type="evidence" value="ECO:0007669"/>
    <property type="project" value="UniProtKB-KW"/>
</dbReference>
<dbReference type="PROSITE" id="PS50114">
    <property type="entry name" value="GATA_ZN_FINGER_2"/>
    <property type="match status" value="1"/>
</dbReference>
<name>A0A6V7UMZ7_MELEN</name>
<evidence type="ECO:0000313" key="5">
    <source>
        <dbReference type="Proteomes" id="UP000580250"/>
    </source>
</evidence>
<evidence type="ECO:0000259" key="3">
    <source>
        <dbReference type="PROSITE" id="PS50114"/>
    </source>
</evidence>
<evidence type="ECO:0000256" key="2">
    <source>
        <dbReference type="SAM" id="SignalP"/>
    </source>
</evidence>
<dbReference type="GO" id="GO:0006355">
    <property type="term" value="P:regulation of DNA-templated transcription"/>
    <property type="evidence" value="ECO:0007669"/>
    <property type="project" value="InterPro"/>
</dbReference>
<sequence>MNKFNFMILIRLIIFLKIQCAGKLIHVEVKIKDDWEEKKEFIYLKNVEIKDRFVLKVIEKNNNQHDSFNKNIEGYLRAIEFNLDKNMFEVELSDNPKYFPSDQLKKKILIEITNNEIIQNFLPGFEKMVLRNNNFIENNNCYETSILNKSGRNNNLNIIEESIQNYKDKLLSSYWTEINLIGYKIELLEKQKVEYPKELKNRIIYIGNKIRGIIEGNKQNCFNCRVTQTKHWYKYLKEHYLCQPCHDYKIYTSKMKPVGSHTKMRIKNDRNCFSCGATKTSNWYRHSELEQYICGTCYKRQQRLKKKKSKNQKEHELNK</sequence>
<feature type="chain" id="PRO_5027795986" description="GATA-type domain-containing protein" evidence="2">
    <location>
        <begin position="22"/>
        <end position="319"/>
    </location>
</feature>
<gene>
    <name evidence="4" type="ORF">MENT_LOCUS15109</name>
</gene>
<feature type="signal peptide" evidence="2">
    <location>
        <begin position="1"/>
        <end position="21"/>
    </location>
</feature>
<keyword evidence="2" id="KW-0732">Signal</keyword>